<sequence length="334" mass="36600">METHYTSKFLAAADSAYRQGKTRGWLNFLGQSDVALEGPLSRNLLLVNYLFEEGEAFLTAVNSSTVKGAAASLFLGQAAQAEDIAMPDIQEDKLGGQIDRLATMAVEKGLIFDQLWQKHSGAMKKIVSLGGKVAIEKLRSAIEAYPKLPKNRRVVVAMAHPKDQEWAEAIKATASRFYEDSGKPVRVTMAALIKGTEISPGHWPDAGSFPAARAACEAAAESQCHFYARRVMWSMSRYYGKNVARTVITEDSGLEHHRANDILHYLLERNVVPVSPFVDQLKAKGIQRDWDGPCPEKVYRKVGRGYVRTGKRTAYSPPGVAGEVASGSSPERSA</sequence>
<keyword evidence="2" id="KW-0614">Plasmid</keyword>
<keyword evidence="3" id="KW-1185">Reference proteome</keyword>
<dbReference type="Proteomes" id="UP001479520">
    <property type="component" value="Plasmid unnamed1"/>
</dbReference>
<organism evidence="2 3">
    <name type="scientific">Azonexus hydrophilus</name>
    <dbReference type="NCBI Taxonomy" id="418702"/>
    <lineage>
        <taxon>Bacteria</taxon>
        <taxon>Pseudomonadati</taxon>
        <taxon>Pseudomonadota</taxon>
        <taxon>Betaproteobacteria</taxon>
        <taxon>Rhodocyclales</taxon>
        <taxon>Azonexaceae</taxon>
        <taxon>Azonexus</taxon>
    </lineage>
</organism>
<evidence type="ECO:0000313" key="2">
    <source>
        <dbReference type="EMBL" id="WZJ23303.1"/>
    </source>
</evidence>
<evidence type="ECO:0000256" key="1">
    <source>
        <dbReference type="SAM" id="MobiDB-lite"/>
    </source>
</evidence>
<accession>A0ABZ2XL07</accession>
<evidence type="ECO:0000313" key="3">
    <source>
        <dbReference type="Proteomes" id="UP001479520"/>
    </source>
</evidence>
<reference evidence="2 3" key="1">
    <citation type="submission" date="2024-04" db="EMBL/GenBank/DDBJ databases">
        <title>Dissimilatory iodate-reducing microorganisms contribute to the enrichment of iodine in groundwater.</title>
        <authorList>
            <person name="Jiang Z."/>
        </authorList>
    </citation>
    <scope>NUCLEOTIDE SEQUENCE [LARGE SCALE GENOMIC DNA]</scope>
    <source>
        <strain evidence="2 3">NCP973</strain>
        <plasmid evidence="2 3">unnamed1</plasmid>
    </source>
</reference>
<feature type="region of interest" description="Disordered" evidence="1">
    <location>
        <begin position="310"/>
        <end position="334"/>
    </location>
</feature>
<gene>
    <name evidence="2" type="ORF">AADV58_18000</name>
</gene>
<dbReference type="EMBL" id="CP151407">
    <property type="protein sequence ID" value="WZJ23303.1"/>
    <property type="molecule type" value="Genomic_DNA"/>
</dbReference>
<name>A0ABZ2XL07_9RHOO</name>
<geneLocation type="plasmid" evidence="2 3">
    <name>unnamed1</name>
</geneLocation>
<dbReference type="RefSeq" id="WP_341744642.1">
    <property type="nucleotide sequence ID" value="NZ_CP151407.1"/>
</dbReference>
<proteinExistence type="predicted"/>
<protein>
    <submittedName>
        <fullName evidence="2">Uncharacterized protein</fullName>
    </submittedName>
</protein>